<protein>
    <submittedName>
        <fullName evidence="1">Uncharacterized protein</fullName>
    </submittedName>
</protein>
<sequence>MRIGITGHRGLPSDVEDQVRRDLAEAISSYGLEGVVGVSCIADGPDSWFAEAVVERGGRLEVVIPAEEYREGLPDWHHQTYDALLGRASDVHRTGLAQSDSQAHMAGSELLVGLADQLWAVWDGQPARGYGGTADVVAYARRVGVPVRIFWPDGAQRG</sequence>
<evidence type="ECO:0000313" key="1">
    <source>
        <dbReference type="EMBL" id="MFC4513235.1"/>
    </source>
</evidence>
<dbReference type="Gene3D" id="3.40.50.450">
    <property type="match status" value="1"/>
</dbReference>
<reference evidence="2" key="1">
    <citation type="journal article" date="2019" name="Int. J. Syst. Evol. Microbiol.">
        <title>The Global Catalogue of Microorganisms (GCM) 10K type strain sequencing project: providing services to taxonomists for standard genome sequencing and annotation.</title>
        <authorList>
            <consortium name="The Broad Institute Genomics Platform"/>
            <consortium name="The Broad Institute Genome Sequencing Center for Infectious Disease"/>
            <person name="Wu L."/>
            <person name="Ma J."/>
        </authorList>
    </citation>
    <scope>NUCLEOTIDE SEQUENCE [LARGE SCALE GENOMIC DNA]</scope>
    <source>
        <strain evidence="2">CECT 8064</strain>
    </source>
</reference>
<dbReference type="EMBL" id="JBHSFS010000004">
    <property type="protein sequence ID" value="MFC4513235.1"/>
    <property type="molecule type" value="Genomic_DNA"/>
</dbReference>
<keyword evidence="2" id="KW-1185">Reference proteome</keyword>
<dbReference type="Proteomes" id="UP001595990">
    <property type="component" value="Unassembled WGS sequence"/>
</dbReference>
<proteinExistence type="predicted"/>
<organism evidence="1 2">
    <name type="scientific">Streptomyces ehimensis</name>
    <dbReference type="NCBI Taxonomy" id="68195"/>
    <lineage>
        <taxon>Bacteria</taxon>
        <taxon>Bacillati</taxon>
        <taxon>Actinomycetota</taxon>
        <taxon>Actinomycetes</taxon>
        <taxon>Kitasatosporales</taxon>
        <taxon>Streptomycetaceae</taxon>
        <taxon>Streptomyces</taxon>
    </lineage>
</organism>
<dbReference type="RefSeq" id="WP_358217596.1">
    <property type="nucleotide sequence ID" value="NZ_JBHSFS010000004.1"/>
</dbReference>
<gene>
    <name evidence="1" type="ORF">ACFPEN_09835</name>
</gene>
<evidence type="ECO:0000313" key="2">
    <source>
        <dbReference type="Proteomes" id="UP001595990"/>
    </source>
</evidence>
<dbReference type="SUPFAM" id="SSF102405">
    <property type="entry name" value="MCP/YpsA-like"/>
    <property type="match status" value="1"/>
</dbReference>
<name>A0ABV9BGT1_9ACTN</name>
<accession>A0ABV9BGT1</accession>
<comment type="caution">
    <text evidence="1">The sequence shown here is derived from an EMBL/GenBank/DDBJ whole genome shotgun (WGS) entry which is preliminary data.</text>
</comment>